<accession>A0A1X0P8U7</accession>
<evidence type="ECO:0000256" key="2">
    <source>
        <dbReference type="SAM" id="Phobius"/>
    </source>
</evidence>
<dbReference type="PANTHER" id="PTHR42253:SF1">
    <property type="entry name" value="TRANSMEMBRANE PROTEIN"/>
    <property type="match status" value="1"/>
</dbReference>
<proteinExistence type="predicted"/>
<keyword evidence="2" id="KW-1133">Transmembrane helix</keyword>
<evidence type="ECO:0000313" key="4">
    <source>
        <dbReference type="Proteomes" id="UP000192257"/>
    </source>
</evidence>
<gene>
    <name evidence="3" type="ORF">TM35_000012310</name>
</gene>
<feature type="compositionally biased region" description="Polar residues" evidence="1">
    <location>
        <begin position="314"/>
        <end position="330"/>
    </location>
</feature>
<feature type="transmembrane region" description="Helical" evidence="2">
    <location>
        <begin position="210"/>
        <end position="233"/>
    </location>
</feature>
<dbReference type="Proteomes" id="UP000192257">
    <property type="component" value="Unassembled WGS sequence"/>
</dbReference>
<dbReference type="VEuPathDB" id="TriTrypDB:TM35_000012310"/>
<feature type="compositionally biased region" description="Basic and acidic residues" evidence="1">
    <location>
        <begin position="331"/>
        <end position="344"/>
    </location>
</feature>
<comment type="caution">
    <text evidence="3">The sequence shown here is derived from an EMBL/GenBank/DDBJ whole genome shotgun (WGS) entry which is preliminary data.</text>
</comment>
<feature type="transmembrane region" description="Helical" evidence="2">
    <location>
        <begin position="413"/>
        <end position="430"/>
    </location>
</feature>
<feature type="transmembrane region" description="Helical" evidence="2">
    <location>
        <begin position="117"/>
        <end position="142"/>
    </location>
</feature>
<dbReference type="PANTHER" id="PTHR42253">
    <property type="entry name" value="TRANSMEMBRANE PROTEIN-RELATED"/>
    <property type="match status" value="1"/>
</dbReference>
<reference evidence="3 4" key="1">
    <citation type="submission" date="2017-03" db="EMBL/GenBank/DDBJ databases">
        <title>An alternative strategy for trypanosome survival in the mammalian bloodstream revealed through genome and transcriptome analysis of the ubiquitous bovine parasite Trypanosoma (Megatrypanum) theileri.</title>
        <authorList>
            <person name="Kelly S."/>
            <person name="Ivens A."/>
            <person name="Mott A."/>
            <person name="O'Neill E."/>
            <person name="Emms D."/>
            <person name="Macleod O."/>
            <person name="Voorheis P."/>
            <person name="Matthews J."/>
            <person name="Matthews K."/>
            <person name="Carrington M."/>
        </authorList>
    </citation>
    <scope>NUCLEOTIDE SEQUENCE [LARGE SCALE GENOMIC DNA]</scope>
    <source>
        <strain evidence="3">Edinburgh</strain>
    </source>
</reference>
<dbReference type="GeneID" id="39980692"/>
<keyword evidence="2" id="KW-0812">Transmembrane</keyword>
<feature type="region of interest" description="Disordered" evidence="1">
    <location>
        <begin position="304"/>
        <end position="348"/>
    </location>
</feature>
<dbReference type="OrthoDB" id="264057at2759"/>
<feature type="compositionally biased region" description="Basic and acidic residues" evidence="1">
    <location>
        <begin position="304"/>
        <end position="313"/>
    </location>
</feature>
<organism evidence="3 4">
    <name type="scientific">Trypanosoma theileri</name>
    <dbReference type="NCBI Taxonomy" id="67003"/>
    <lineage>
        <taxon>Eukaryota</taxon>
        <taxon>Discoba</taxon>
        <taxon>Euglenozoa</taxon>
        <taxon>Kinetoplastea</taxon>
        <taxon>Metakinetoplastina</taxon>
        <taxon>Trypanosomatida</taxon>
        <taxon>Trypanosomatidae</taxon>
        <taxon>Trypanosoma</taxon>
    </lineage>
</organism>
<evidence type="ECO:0000313" key="3">
    <source>
        <dbReference type="EMBL" id="ORC93354.1"/>
    </source>
</evidence>
<sequence length="524" mass="59673">MVTERENENCSNREQTPENLTTHHHVSHSQRRVANPDEKRSNPLYDTEEGNIFVSNSPTSPTDVFYKFLRKVRTTPPLRILWIIILILLVTSGNAMQIIGLNFWLRYFPKDGVPGNFTTLAASALLFGVFFLILLIVYIIVMRPSLSFARCARGWWLIFLIALMDAVNSSMAIYAASYTPEVLQALFTTLVPVYAAGFTKLILEDPRNYCNGWIFTSFFLIISGVVVASAYHFACGFNDDSGNKAWWSVIFFLSVPPTVLMNIWQSLYMIEFTYDPLLEETHLLHQNVTSLTLESYLSDDGRESVYSNRKDNSIESSVTTPQKVDTTSNDKNSEDIHEEPEEHYNNMIPPTEGNDTIVKLVMLAGETNLQFILIMMTLPMDALPWWGGSSSVSAAWENFSEGIWCLFNCDKNFLFCMIYTTGFVFTYIGSAYLNHYSVTLCSMIGQLSSPLTALLLIIVPKWDLEKGYTPWYLSLLAAILLCFGSLVYALWEEKTDEEKLYGERKLKEKLLARRNQTLLHEIPS</sequence>
<dbReference type="RefSeq" id="XP_028887420.1">
    <property type="nucleotide sequence ID" value="XM_029020912.1"/>
</dbReference>
<dbReference type="EMBL" id="NBCO01000001">
    <property type="protein sequence ID" value="ORC93354.1"/>
    <property type="molecule type" value="Genomic_DNA"/>
</dbReference>
<keyword evidence="4" id="KW-1185">Reference proteome</keyword>
<feature type="compositionally biased region" description="Polar residues" evidence="1">
    <location>
        <begin position="9"/>
        <end position="20"/>
    </location>
</feature>
<name>A0A1X0P8U7_9TRYP</name>
<feature type="transmembrane region" description="Helical" evidence="2">
    <location>
        <begin position="154"/>
        <end position="176"/>
    </location>
</feature>
<evidence type="ECO:0000256" key="1">
    <source>
        <dbReference type="SAM" id="MobiDB-lite"/>
    </source>
</evidence>
<protein>
    <submittedName>
        <fullName evidence="3">Uncharacterized protein</fullName>
    </submittedName>
</protein>
<dbReference type="AlphaFoldDB" id="A0A1X0P8U7"/>
<feature type="compositionally biased region" description="Basic residues" evidence="1">
    <location>
        <begin position="22"/>
        <end position="31"/>
    </location>
</feature>
<feature type="transmembrane region" description="Helical" evidence="2">
    <location>
        <begin position="245"/>
        <end position="264"/>
    </location>
</feature>
<keyword evidence="2" id="KW-0472">Membrane</keyword>
<feature type="region of interest" description="Disordered" evidence="1">
    <location>
        <begin position="1"/>
        <end position="41"/>
    </location>
</feature>
<feature type="transmembrane region" description="Helical" evidence="2">
    <location>
        <begin position="182"/>
        <end position="203"/>
    </location>
</feature>
<feature type="transmembrane region" description="Helical" evidence="2">
    <location>
        <begin position="80"/>
        <end position="105"/>
    </location>
</feature>
<feature type="transmembrane region" description="Helical" evidence="2">
    <location>
        <begin position="471"/>
        <end position="491"/>
    </location>
</feature>